<evidence type="ECO:0000313" key="10">
    <source>
        <dbReference type="Proteomes" id="UP000812844"/>
    </source>
</evidence>
<evidence type="ECO:0000256" key="5">
    <source>
        <dbReference type="ARBA" id="ARBA00022801"/>
    </source>
</evidence>
<dbReference type="PANTHER" id="PTHR46323:SF2">
    <property type="entry name" value="BETA-GALACTOSIDASE"/>
    <property type="match status" value="1"/>
</dbReference>
<dbReference type="EC" id="3.2.1.23" evidence="3"/>
<evidence type="ECO:0000259" key="8">
    <source>
        <dbReference type="SMART" id="SM01038"/>
    </source>
</evidence>
<gene>
    <name evidence="9" type="ORF">KIH73_04025</name>
</gene>
<name>A0ABS6W7S6_9BIFI</name>
<dbReference type="InterPro" id="IPR006104">
    <property type="entry name" value="Glyco_hydro_2_N"/>
</dbReference>
<keyword evidence="5 7" id="KW-0378">Hydrolase</keyword>
<dbReference type="InterPro" id="IPR006102">
    <property type="entry name" value="Ig-like_GH2"/>
</dbReference>
<reference evidence="9 10" key="1">
    <citation type="submission" date="2021-05" db="EMBL/GenBank/DDBJ databases">
        <title>Phylogenetic classification of ten novel species belonging to the genus Bifidobacterium comprising B. colchicus sp. nov., B. abeli sp. nov., B. bicoloris sp. nov., B. guerezis sp. nov., B. rosaliae sp. nov., B. santillanensis sp. nov., B. argentati sp. nov., B. amazzoni sp. nov., B. pluviali sp. nov., and B. pinnaculum sp. nov.</title>
        <authorList>
            <person name="Lugli G.A."/>
            <person name="Ruiz Garcia L."/>
            <person name="Margolles A."/>
            <person name="Ventura M."/>
        </authorList>
    </citation>
    <scope>NUCLEOTIDE SEQUENCE [LARGE SCALE GENOMIC DNA]</scope>
    <source>
        <strain evidence="9 10">6T3</strain>
    </source>
</reference>
<accession>A0ABS6W7S6</accession>
<dbReference type="Pfam" id="PF00703">
    <property type="entry name" value="Glyco_hydro_2"/>
    <property type="match status" value="1"/>
</dbReference>
<sequence>MFIPHYYEDPHTLHVGTMPNRAYFVPASTRMDTVGERRADSDRFTLLDGEWAFRYYDSIHDLDAAVRRAREADAPAFCDDNALGNSVHTTTDAEPLPAGLAADGYTTVRVPSVWQNLGFDRHQYTNVNYPFPLDPPYVPQDNPCGVYLRAFEHHVDPAAPRTFLNFEGVDSCFYVWLNGTPVGYSQVSHSTSEFEVTPFLRDGANTLAVLVLKWCDGSYLEDQDKFRMSGIFRSVYLLERPEHAIRDYAVTTAIDWRDEDGQTAAPAAARATVAIDFDFLDGAAAPVAVTLIAPDGTTVGEVASAPTEHAGDAGFRVTTDRDAADYMGDDFVARAHAAITVDEPALWTAETPALYTIVYRTEGETITDHVGIREIRADGGVLTINRRPFTLHGVNRHDSDPVTGPVIDQEQIMRDLTLMKQHNVNAIRTSHYPNAPHFYDLYDRLGFYVIGEADDESHGASCVIDPDMSEKAALERWNRMIADNPEFTDATVDRVRRCVERDKNRPSIIMWSMGNECAYGCTFEAALAWTKRFDPSRPTHYESARYVTDGKEYDFSNLDTHSRMYPTLESIERYFSDEGPQGDGSNGDDGANGTRPYVLCEFCHAMGNGPGDLEDYFELIQRYDGLAGGFIWEWCDHAIDRGTVADGRRAYAYGGDSGEYPHDGNFCMDGLVYPDRTPHTGLLEFKNVYRPARVVAFDRKTGTITLHNYMDFRDLADYATATVELRRDGEPIWSYAGPDGKGLALPSIPPRSEAQVGVPRLAEAVPSSGKVTLIIRYALRADDGVLPVGFDLGFDEVAVATADPRNHVVAKAQSEAGKACDMQPTVSEQGAHLVIENQRFRYALDRRTGLFASMVAGNRNLLDRPMEIDVWRAPTDNDQYVKNRWFQARYDRAYARAYETSWSADGGVVRVSATMGLVAPVVQRIADIHTVWTISSDGSVDLRMSVERDARFPFLPRFGLRLFCPKSMDRVTYCGLGPVESYIDKRRASWHGVFSGTPETMFEPYIKPQENGNHHDCDWAVVACGADGGPALGVYAAQPFDFQALPYTAEEMTAKAHNCELEPAGSTVVCIDYRQSGIGSNSCGPELQGKYRLDEQRFMFSLLLRPAV</sequence>
<dbReference type="PROSITE" id="PS00608">
    <property type="entry name" value="GLYCOSYL_HYDROL_F2_2"/>
    <property type="match status" value="1"/>
</dbReference>
<protein>
    <recommendedName>
        <fullName evidence="4">Beta-galactosidase</fullName>
        <ecNumber evidence="3">3.2.1.23</ecNumber>
    </recommendedName>
</protein>
<comment type="catalytic activity">
    <reaction evidence="1">
        <text>Hydrolysis of terminal non-reducing beta-D-galactose residues in beta-D-galactosides.</text>
        <dbReference type="EC" id="3.2.1.23"/>
    </reaction>
</comment>
<evidence type="ECO:0000256" key="1">
    <source>
        <dbReference type="ARBA" id="ARBA00001412"/>
    </source>
</evidence>
<dbReference type="InterPro" id="IPR023230">
    <property type="entry name" value="Glyco_hydro_2_CS"/>
</dbReference>
<evidence type="ECO:0000256" key="3">
    <source>
        <dbReference type="ARBA" id="ARBA00012756"/>
    </source>
</evidence>
<keyword evidence="6 7" id="KW-0326">Glycosidase</keyword>
<feature type="domain" description="Beta galactosidase small chain/" evidence="8">
    <location>
        <begin position="834"/>
        <end position="1105"/>
    </location>
</feature>
<evidence type="ECO:0000256" key="6">
    <source>
        <dbReference type="ARBA" id="ARBA00023295"/>
    </source>
</evidence>
<evidence type="ECO:0000256" key="2">
    <source>
        <dbReference type="ARBA" id="ARBA00007401"/>
    </source>
</evidence>
<dbReference type="Pfam" id="PF02837">
    <property type="entry name" value="Glyco_hydro_2_N"/>
    <property type="match status" value="1"/>
</dbReference>
<keyword evidence="10" id="KW-1185">Reference proteome</keyword>
<dbReference type="Pfam" id="PF16353">
    <property type="entry name" value="LacZ_4"/>
    <property type="match status" value="1"/>
</dbReference>
<evidence type="ECO:0000313" key="9">
    <source>
        <dbReference type="EMBL" id="MBW3082554.1"/>
    </source>
</evidence>
<dbReference type="PROSITE" id="PS00719">
    <property type="entry name" value="GLYCOSYL_HYDROL_F2_1"/>
    <property type="match status" value="1"/>
</dbReference>
<evidence type="ECO:0000256" key="7">
    <source>
        <dbReference type="RuleBase" id="RU361154"/>
    </source>
</evidence>
<dbReference type="SMART" id="SM01038">
    <property type="entry name" value="Bgal_small_N"/>
    <property type="match status" value="1"/>
</dbReference>
<dbReference type="EMBL" id="JAHBBD010000006">
    <property type="protein sequence ID" value="MBW3082554.1"/>
    <property type="molecule type" value="Genomic_DNA"/>
</dbReference>
<dbReference type="InterPro" id="IPR023232">
    <property type="entry name" value="Glyco_hydro_2_AS"/>
</dbReference>
<dbReference type="RefSeq" id="WP_219080846.1">
    <property type="nucleotide sequence ID" value="NZ_JAHBBD010000006.1"/>
</dbReference>
<evidence type="ECO:0000256" key="4">
    <source>
        <dbReference type="ARBA" id="ARBA00013303"/>
    </source>
</evidence>
<comment type="similarity">
    <text evidence="2 7">Belongs to the glycosyl hydrolase 2 family.</text>
</comment>
<dbReference type="InterPro" id="IPR050347">
    <property type="entry name" value="Bact_Beta-galactosidase"/>
</dbReference>
<comment type="caution">
    <text evidence="9">The sequence shown here is derived from an EMBL/GenBank/DDBJ whole genome shotgun (WGS) entry which is preliminary data.</text>
</comment>
<organism evidence="9 10">
    <name type="scientific">Bifidobacterium phasiani</name>
    <dbReference type="NCBI Taxonomy" id="2834431"/>
    <lineage>
        <taxon>Bacteria</taxon>
        <taxon>Bacillati</taxon>
        <taxon>Actinomycetota</taxon>
        <taxon>Actinomycetes</taxon>
        <taxon>Bifidobacteriales</taxon>
        <taxon>Bifidobacteriaceae</taxon>
        <taxon>Bifidobacterium</taxon>
    </lineage>
</organism>
<dbReference type="Proteomes" id="UP000812844">
    <property type="component" value="Unassembled WGS sequence"/>
</dbReference>
<dbReference type="InterPro" id="IPR006103">
    <property type="entry name" value="Glyco_hydro_2_cat"/>
</dbReference>
<dbReference type="PANTHER" id="PTHR46323">
    <property type="entry name" value="BETA-GALACTOSIDASE"/>
    <property type="match status" value="1"/>
</dbReference>
<dbReference type="InterPro" id="IPR032312">
    <property type="entry name" value="LacZ_4"/>
</dbReference>
<dbReference type="Pfam" id="PF02836">
    <property type="entry name" value="Glyco_hydro_2_C"/>
    <property type="match status" value="1"/>
</dbReference>
<dbReference type="InterPro" id="IPR004199">
    <property type="entry name" value="B-gal_small/dom_5"/>
</dbReference>
<proteinExistence type="inferred from homology"/>
<dbReference type="Pfam" id="PF02929">
    <property type="entry name" value="Bgal_small_N"/>
    <property type="match status" value="1"/>
</dbReference>